<proteinExistence type="predicted"/>
<dbReference type="EMBL" id="CP011013">
    <property type="protein sequence ID" value="AJT51398.1"/>
    <property type="molecule type" value="Genomic_DNA"/>
</dbReference>
<protein>
    <submittedName>
        <fullName evidence="1">Uncharacterized protein</fullName>
    </submittedName>
</protein>
<dbReference type="KEGG" id="lmu:LBLM1_00885"/>
<name>A0A0D4CMR9_LIMMU</name>
<reference evidence="1 2" key="1">
    <citation type="journal article" date="2012" name="J. Bacteriol.">
        <title>Genome sequence of Lactobacillus mucosae LM1, isolated from piglet feces.</title>
        <authorList>
            <person name="Lee J.H."/>
            <person name="Valeriano V.D."/>
            <person name="Shin Y.R."/>
            <person name="Chae J.P."/>
            <person name="Kim G.B."/>
            <person name="Ham J.S."/>
            <person name="Chun J."/>
            <person name="Kang D.K."/>
        </authorList>
    </citation>
    <scope>NUCLEOTIDE SEQUENCE [LARGE SCALE GENOMIC DNA]</scope>
    <source>
        <strain evidence="1 2">LM1</strain>
    </source>
</reference>
<keyword evidence="2" id="KW-1185">Reference proteome</keyword>
<organism evidence="1 2">
    <name type="scientific">Limosilactobacillus mucosae LM1</name>
    <dbReference type="NCBI Taxonomy" id="1130798"/>
    <lineage>
        <taxon>Bacteria</taxon>
        <taxon>Bacillati</taxon>
        <taxon>Bacillota</taxon>
        <taxon>Bacilli</taxon>
        <taxon>Lactobacillales</taxon>
        <taxon>Lactobacillaceae</taxon>
        <taxon>Limosilactobacillus</taxon>
    </lineage>
</organism>
<gene>
    <name evidence="1" type="ORF">LBLM1_00885</name>
</gene>
<accession>A0A0D4CMR9</accession>
<dbReference type="AlphaFoldDB" id="A0A0D4CMR9"/>
<evidence type="ECO:0000313" key="1">
    <source>
        <dbReference type="EMBL" id="AJT51398.1"/>
    </source>
</evidence>
<dbReference type="STRING" id="1130798.LBLM1_00885"/>
<sequence>MVFLGNVTEEPYTTDEIVAAYSGYDLHSVKDLIRRHEKRLKKFGRLNAYDTRKIGRGRPVKTYRLNEPQATALITYLGNTKRVLDFKDNLVAAFFKIRNEKLEQIKNRARSIPERRTLTDAIQNWPNCNQWTYKTITDLILKKTTGMNAKQIKSRRNVSNAMDGLTLKEQQTYNAIQNVVIGLLDLKQSYQQIKALLNSMDSSGLLEG</sequence>
<dbReference type="Pfam" id="PF09669">
    <property type="entry name" value="Phage_pRha"/>
    <property type="match status" value="1"/>
</dbReference>
<dbReference type="Proteomes" id="UP000003645">
    <property type="component" value="Chromosome"/>
</dbReference>
<evidence type="ECO:0000313" key="2">
    <source>
        <dbReference type="Proteomes" id="UP000003645"/>
    </source>
</evidence>
<dbReference type="HOGENOM" id="CLU_046670_9_1_9"/>
<dbReference type="InterPro" id="IPR014054">
    <property type="entry name" value="Phage_regulatory_Rha"/>
</dbReference>